<dbReference type="AlphaFoldDB" id="A0A2P8H6A1"/>
<sequence length="65" mass="7726">QYVETFIKENKHLPEIPSAKEVEKDGLDLGEMNKKLLQKMEELTLYIIEQNKRIEQLELKVNVKQ</sequence>
<feature type="non-terminal residue" evidence="1">
    <location>
        <position position="1"/>
    </location>
</feature>
<protein>
    <submittedName>
        <fullName evidence="1">Uncharacterized protein</fullName>
    </submittedName>
</protein>
<accession>A0A2P8H6A1</accession>
<evidence type="ECO:0000313" key="1">
    <source>
        <dbReference type="EMBL" id="PSL41757.1"/>
    </source>
</evidence>
<keyword evidence="2" id="KW-1185">Reference proteome</keyword>
<comment type="caution">
    <text evidence="1">The sequence shown here is derived from an EMBL/GenBank/DDBJ whole genome shotgun (WGS) entry which is preliminary data.</text>
</comment>
<evidence type="ECO:0000313" key="2">
    <source>
        <dbReference type="Proteomes" id="UP000240971"/>
    </source>
</evidence>
<dbReference type="Proteomes" id="UP000240971">
    <property type="component" value="Unassembled WGS sequence"/>
</dbReference>
<proteinExistence type="predicted"/>
<gene>
    <name evidence="1" type="ORF">CLV51_1184</name>
</gene>
<dbReference type="EMBL" id="PYAW01000018">
    <property type="protein sequence ID" value="PSL41757.1"/>
    <property type="molecule type" value="Genomic_DNA"/>
</dbReference>
<reference evidence="1 2" key="1">
    <citation type="submission" date="2018-03" db="EMBL/GenBank/DDBJ databases">
        <title>Genomic Encyclopedia of Archaeal and Bacterial Type Strains, Phase II (KMG-II): from individual species to whole genera.</title>
        <authorList>
            <person name="Goeker M."/>
        </authorList>
    </citation>
    <scope>NUCLEOTIDE SEQUENCE [LARGE SCALE GENOMIC DNA]</scope>
    <source>
        <strain evidence="1 2">DSM 24859</strain>
    </source>
</reference>
<name>A0A2P8H6A1_CHINA</name>
<organism evidence="1 2">
    <name type="scientific">Chitinophaga niastensis</name>
    <dbReference type="NCBI Taxonomy" id="536980"/>
    <lineage>
        <taxon>Bacteria</taxon>
        <taxon>Pseudomonadati</taxon>
        <taxon>Bacteroidota</taxon>
        <taxon>Chitinophagia</taxon>
        <taxon>Chitinophagales</taxon>
        <taxon>Chitinophagaceae</taxon>
        <taxon>Chitinophaga</taxon>
    </lineage>
</organism>